<evidence type="ECO:0000256" key="3">
    <source>
        <dbReference type="ARBA" id="ARBA00008061"/>
    </source>
</evidence>
<dbReference type="SUPFAM" id="SSF51445">
    <property type="entry name" value="(Trans)glycosidases"/>
    <property type="match status" value="1"/>
</dbReference>
<evidence type="ECO:0000256" key="4">
    <source>
        <dbReference type="ARBA" id="ARBA00012595"/>
    </source>
</evidence>
<dbReference type="Gene3D" id="2.60.40.1180">
    <property type="entry name" value="Golgi alpha-mannosidase II"/>
    <property type="match status" value="1"/>
</dbReference>
<dbReference type="PRINTS" id="PR00110">
    <property type="entry name" value="ALPHAAMYLASE"/>
</dbReference>
<evidence type="ECO:0000256" key="8">
    <source>
        <dbReference type="RuleBase" id="RU003615"/>
    </source>
</evidence>
<dbReference type="SMART" id="SM00642">
    <property type="entry name" value="Aamy"/>
    <property type="match status" value="1"/>
</dbReference>
<dbReference type="PANTHER" id="PTHR43447">
    <property type="entry name" value="ALPHA-AMYLASE"/>
    <property type="match status" value="1"/>
</dbReference>
<feature type="compositionally biased region" description="Low complexity" evidence="10">
    <location>
        <begin position="76"/>
        <end position="88"/>
    </location>
</feature>
<name>A0A9P6NSU2_9BASI</name>
<dbReference type="SUPFAM" id="SSF51011">
    <property type="entry name" value="Glycosyl hydrolase domain"/>
    <property type="match status" value="1"/>
</dbReference>
<evidence type="ECO:0000256" key="6">
    <source>
        <dbReference type="ARBA" id="ARBA00023277"/>
    </source>
</evidence>
<accession>A0A9P6NSU2</accession>
<dbReference type="EMBL" id="MU167226">
    <property type="protein sequence ID" value="KAG0149599.1"/>
    <property type="molecule type" value="Genomic_DNA"/>
</dbReference>
<evidence type="ECO:0000256" key="10">
    <source>
        <dbReference type="SAM" id="MobiDB-lite"/>
    </source>
</evidence>
<organism evidence="12 13">
    <name type="scientific">Cronartium quercuum f. sp. fusiforme G11</name>
    <dbReference type="NCBI Taxonomy" id="708437"/>
    <lineage>
        <taxon>Eukaryota</taxon>
        <taxon>Fungi</taxon>
        <taxon>Dikarya</taxon>
        <taxon>Basidiomycota</taxon>
        <taxon>Pucciniomycotina</taxon>
        <taxon>Pucciniomycetes</taxon>
        <taxon>Pucciniales</taxon>
        <taxon>Coleosporiaceae</taxon>
        <taxon>Cronartium</taxon>
    </lineage>
</organism>
<dbReference type="Gene3D" id="3.20.20.80">
    <property type="entry name" value="Glycosidases"/>
    <property type="match status" value="1"/>
</dbReference>
<keyword evidence="13" id="KW-1185">Reference proteome</keyword>
<comment type="caution">
    <text evidence="12">The sequence shown here is derived from an EMBL/GenBank/DDBJ whole genome shotgun (WGS) entry which is preliminary data.</text>
</comment>
<dbReference type="GO" id="GO:0005975">
    <property type="term" value="P:carbohydrate metabolic process"/>
    <property type="evidence" value="ECO:0007669"/>
    <property type="project" value="InterPro"/>
</dbReference>
<dbReference type="InterPro" id="IPR006046">
    <property type="entry name" value="Alpha_amylase"/>
</dbReference>
<proteinExistence type="inferred from homology"/>
<evidence type="ECO:0000256" key="7">
    <source>
        <dbReference type="ARBA" id="ARBA00023295"/>
    </source>
</evidence>
<dbReference type="Proteomes" id="UP000886653">
    <property type="component" value="Unassembled WGS sequence"/>
</dbReference>
<evidence type="ECO:0000256" key="5">
    <source>
        <dbReference type="ARBA" id="ARBA00022801"/>
    </source>
</evidence>
<evidence type="ECO:0000256" key="2">
    <source>
        <dbReference type="ARBA" id="ARBA00001913"/>
    </source>
</evidence>
<dbReference type="GO" id="GO:0004556">
    <property type="term" value="F:alpha-amylase activity"/>
    <property type="evidence" value="ECO:0007669"/>
    <property type="project" value="UniProtKB-UniRule"/>
</dbReference>
<protein>
    <recommendedName>
        <fullName evidence="4 9">Alpha-amylase</fullName>
        <ecNumber evidence="4 9">3.2.1.1</ecNumber>
    </recommendedName>
</protein>
<keyword evidence="5 9" id="KW-0378">Hydrolase</keyword>
<sequence>MKLGRFIEFQQLGLNQAESKSFWMLVFTPNINTGSAAGSGSESVALSIPLHVDSYIDLAPPGPELPSSAFFDGSSPSSRLGLSTSRPTDSSLFTGRSDRELRKSGNYGSLFGPCPGNALLSRSRLMASPRLVVCLHGPKQSEAKGSSSYKEKELNVRHTMIRSVSFSARYSSRSGSSTRSFSCSSTQSSSIISKRQLTLALGGIVLALRLLLHNPHPFQRDVTVQLFQWSHNDVANECEYYLGPLGYRWVQVSPPQEHIAGNTWWSDYQAVSYLLTSKHGNEDEFATMVKRCNEAGVGVIVDAVINHMTAGLTPGPGTAGSSHSHYEYPDLYTSDDFHHCQRNGNDHIADYKDRWEVHNCELVGLADLATETPKVRKTLGAYLDKLSRMGVSGFRIDAAKHMPTVDIQAILRLVTNGENVRIVQEVFFGATDAIRPEEYMINGNVHMFQGASDLKRMFSDEGISYLTQPIPWGQGWGEGYLPSSHSQVFVTNHDLERQPGTGLEPASPHYILAYAFVLTWPYGQIDIFSGYNFTSFDDGPPAGPDSSSISAMTTHPPFNCTRSGWRCEHRHPTLLGAIKIRGIAGSQRVRNILTSGTQRIAYGRGSKAFVVINNQADTWTISPGTMIGMKPGVYAK</sequence>
<dbReference type="InterPro" id="IPR017853">
    <property type="entry name" value="GH"/>
</dbReference>
<gene>
    <name evidence="12" type="ORF">CROQUDRAFT_88937</name>
</gene>
<feature type="domain" description="Glycosyl hydrolase family 13 catalytic" evidence="11">
    <location>
        <begin position="221"/>
        <end position="581"/>
    </location>
</feature>
<comment type="cofactor">
    <cofactor evidence="2">
        <name>Ca(2+)</name>
        <dbReference type="ChEBI" id="CHEBI:29108"/>
    </cofactor>
</comment>
<comment type="similarity">
    <text evidence="3 8">Belongs to the glycosyl hydrolase 13 family.</text>
</comment>
<reference evidence="12" key="1">
    <citation type="submission" date="2013-11" db="EMBL/GenBank/DDBJ databases">
        <title>Genome sequence of the fusiform rust pathogen reveals effectors for host alternation and coevolution with pine.</title>
        <authorList>
            <consortium name="DOE Joint Genome Institute"/>
            <person name="Smith K."/>
            <person name="Pendleton A."/>
            <person name="Kubisiak T."/>
            <person name="Anderson C."/>
            <person name="Salamov A."/>
            <person name="Aerts A."/>
            <person name="Riley R."/>
            <person name="Clum A."/>
            <person name="Lindquist E."/>
            <person name="Ence D."/>
            <person name="Campbell M."/>
            <person name="Kronenberg Z."/>
            <person name="Feau N."/>
            <person name="Dhillon B."/>
            <person name="Hamelin R."/>
            <person name="Burleigh J."/>
            <person name="Smith J."/>
            <person name="Yandell M."/>
            <person name="Nelson C."/>
            <person name="Grigoriev I."/>
            <person name="Davis J."/>
        </authorList>
    </citation>
    <scope>NUCLEOTIDE SEQUENCE</scope>
    <source>
        <strain evidence="12">G11</strain>
    </source>
</reference>
<dbReference type="Pfam" id="PF00128">
    <property type="entry name" value="Alpha-amylase"/>
    <property type="match status" value="1"/>
</dbReference>
<comment type="catalytic activity">
    <reaction evidence="1 9">
        <text>Endohydrolysis of (1-&gt;4)-alpha-D-glucosidic linkages in polysaccharides containing three or more (1-&gt;4)-alpha-linked D-glucose units.</text>
        <dbReference type="EC" id="3.2.1.1"/>
    </reaction>
</comment>
<evidence type="ECO:0000256" key="1">
    <source>
        <dbReference type="ARBA" id="ARBA00000548"/>
    </source>
</evidence>
<dbReference type="EC" id="3.2.1.1" evidence="4 9"/>
<dbReference type="AlphaFoldDB" id="A0A9P6NSU2"/>
<keyword evidence="6 9" id="KW-0119">Carbohydrate metabolism</keyword>
<evidence type="ECO:0000256" key="9">
    <source>
        <dbReference type="RuleBase" id="RU361134"/>
    </source>
</evidence>
<dbReference type="InterPro" id="IPR013780">
    <property type="entry name" value="Glyco_hydro_b"/>
</dbReference>
<dbReference type="CDD" id="cd11317">
    <property type="entry name" value="AmyAc_bac_euk_AmyA"/>
    <property type="match status" value="1"/>
</dbReference>
<keyword evidence="7 9" id="KW-0326">Glycosidase</keyword>
<evidence type="ECO:0000259" key="11">
    <source>
        <dbReference type="SMART" id="SM00642"/>
    </source>
</evidence>
<feature type="region of interest" description="Disordered" evidence="10">
    <location>
        <begin position="76"/>
        <end position="100"/>
    </location>
</feature>
<dbReference type="InterPro" id="IPR006047">
    <property type="entry name" value="GH13_cat_dom"/>
</dbReference>
<dbReference type="GO" id="GO:0043169">
    <property type="term" value="F:cation binding"/>
    <property type="evidence" value="ECO:0007669"/>
    <property type="project" value="InterPro"/>
</dbReference>
<dbReference type="OrthoDB" id="550577at2759"/>
<evidence type="ECO:0000313" key="13">
    <source>
        <dbReference type="Proteomes" id="UP000886653"/>
    </source>
</evidence>
<evidence type="ECO:0000313" key="12">
    <source>
        <dbReference type="EMBL" id="KAG0149599.1"/>
    </source>
</evidence>